<dbReference type="SUPFAM" id="SSF74650">
    <property type="entry name" value="Galactose mutarotase-like"/>
    <property type="match status" value="1"/>
</dbReference>
<dbReference type="InterPro" id="IPR025887">
    <property type="entry name" value="Glyco_hydro_31_N_dom"/>
</dbReference>
<dbReference type="AlphaFoldDB" id="A0A9Q0PK45"/>
<feature type="domain" description="Glycoside hydrolase family 31 N-terminal" evidence="2">
    <location>
        <begin position="155"/>
        <end position="326"/>
    </location>
</feature>
<dbReference type="InterPro" id="IPR011013">
    <property type="entry name" value="Gal_mutarotase_sf_dom"/>
</dbReference>
<evidence type="ECO:0000259" key="2">
    <source>
        <dbReference type="Pfam" id="PF13802"/>
    </source>
</evidence>
<dbReference type="PANTHER" id="PTHR22762">
    <property type="entry name" value="ALPHA-GLUCOSIDASE"/>
    <property type="match status" value="1"/>
</dbReference>
<comment type="caution">
    <text evidence="3">The sequence shown here is derived from an EMBL/GenBank/DDBJ whole genome shotgun (WGS) entry which is preliminary data.</text>
</comment>
<evidence type="ECO:0000313" key="3">
    <source>
        <dbReference type="EMBL" id="KAJ6689666.1"/>
    </source>
</evidence>
<feature type="compositionally biased region" description="Low complexity" evidence="1">
    <location>
        <begin position="15"/>
        <end position="25"/>
    </location>
</feature>
<evidence type="ECO:0000313" key="4">
    <source>
        <dbReference type="Proteomes" id="UP001151529"/>
    </source>
</evidence>
<organism evidence="3 4">
    <name type="scientific">Salix viminalis</name>
    <name type="common">Common osier</name>
    <name type="synonym">Basket willow</name>
    <dbReference type="NCBI Taxonomy" id="40686"/>
    <lineage>
        <taxon>Eukaryota</taxon>
        <taxon>Viridiplantae</taxon>
        <taxon>Streptophyta</taxon>
        <taxon>Embryophyta</taxon>
        <taxon>Tracheophyta</taxon>
        <taxon>Spermatophyta</taxon>
        <taxon>Magnoliopsida</taxon>
        <taxon>eudicotyledons</taxon>
        <taxon>Gunneridae</taxon>
        <taxon>Pentapetalae</taxon>
        <taxon>rosids</taxon>
        <taxon>fabids</taxon>
        <taxon>Malpighiales</taxon>
        <taxon>Salicaceae</taxon>
        <taxon>Saliceae</taxon>
        <taxon>Salix</taxon>
    </lineage>
</organism>
<dbReference type="Pfam" id="PF13802">
    <property type="entry name" value="Gal_mutarotas_2"/>
    <property type="match status" value="1"/>
</dbReference>
<protein>
    <recommendedName>
        <fullName evidence="2">Glycoside hydrolase family 31 N-terminal domain-containing protein</fullName>
    </recommendedName>
</protein>
<reference evidence="3" key="1">
    <citation type="submission" date="2022-11" db="EMBL/GenBank/DDBJ databases">
        <authorList>
            <person name="Hyden B.L."/>
            <person name="Feng K."/>
            <person name="Yates T."/>
            <person name="Jawdy S."/>
            <person name="Smart L.B."/>
            <person name="Muchero W."/>
        </authorList>
    </citation>
    <scope>NUCLEOTIDE SEQUENCE</scope>
    <source>
        <tissue evidence="3">Shoot tip</tissue>
    </source>
</reference>
<accession>A0A9Q0PK45</accession>
<dbReference type="GO" id="GO:0004553">
    <property type="term" value="F:hydrolase activity, hydrolyzing O-glycosyl compounds"/>
    <property type="evidence" value="ECO:0007669"/>
    <property type="project" value="TreeGrafter"/>
</dbReference>
<dbReference type="Proteomes" id="UP001151529">
    <property type="component" value="Chromosome 8"/>
</dbReference>
<name>A0A9Q0PK45_SALVM</name>
<feature type="region of interest" description="Disordered" evidence="1">
    <location>
        <begin position="1"/>
        <end position="25"/>
    </location>
</feature>
<dbReference type="GO" id="GO:0030246">
    <property type="term" value="F:carbohydrate binding"/>
    <property type="evidence" value="ECO:0007669"/>
    <property type="project" value="InterPro"/>
</dbReference>
<dbReference type="FunFam" id="2.60.40.1760:FF:000006">
    <property type="entry name" value="Alpha-glucosidase 1"/>
    <property type="match status" value="1"/>
</dbReference>
<proteinExistence type="predicted"/>
<dbReference type="GO" id="GO:0005975">
    <property type="term" value="P:carbohydrate metabolic process"/>
    <property type="evidence" value="ECO:0007669"/>
    <property type="project" value="InterPro"/>
</dbReference>
<dbReference type="EMBL" id="JAPFFL010000012">
    <property type="protein sequence ID" value="KAJ6689666.1"/>
    <property type="molecule type" value="Genomic_DNA"/>
</dbReference>
<dbReference type="PANTHER" id="PTHR22762:SF127">
    <property type="entry name" value="ALPHA-XYLOSIDASE 1-RELATED"/>
    <property type="match status" value="1"/>
</dbReference>
<evidence type="ECO:0000256" key="1">
    <source>
        <dbReference type="SAM" id="MobiDB-lite"/>
    </source>
</evidence>
<dbReference type="CDD" id="cd14752">
    <property type="entry name" value="GH31_N"/>
    <property type="match status" value="1"/>
</dbReference>
<dbReference type="Gene3D" id="2.60.40.1760">
    <property type="entry name" value="glycosyl hydrolase (family 31)"/>
    <property type="match status" value="1"/>
</dbReference>
<keyword evidence="4" id="KW-1185">Reference proteome</keyword>
<dbReference type="OrthoDB" id="5839090at2759"/>
<sequence length="408" mass="45170">MKKENVTSDFRVQWGHGPSSSHGSDGPITASHVRAVYSSLSFHGTLNTKLPSNRSLKRASSSSVTPQLASLVTTMFSSTASFLSLSFSVLLVLLLSFYQVNSSSTPTKIGKGYRLISIEETPGGGIVGVLQVKQKNKIYGPDIPLLQLHVKHETQDRLRVHITDAEKQRWEVPYDLLPREKTQALKQTIGRSRKNPITVQEYSGSELIFSYIADPFSFAVKRKSNGQTLFNSSSDGSESFGEMVFKDQYLEISTQLPKDASLYGLGENTQPHGIKLYPGDPYTLYTTDISAINLNADLYGSHPVYMDLRKVKGQADAHAVLLLNSNGMDVFYRGTSLTYKIIGGVFDFYFFSGPTPLAVVDQYTSLIGRPAPMPYWAFGADVAKWLKAASSQDEIFIARFVMRLFVNV</sequence>
<gene>
    <name evidence="3" type="ORF">OIU85_006022</name>
</gene>
<reference evidence="3" key="2">
    <citation type="journal article" date="2023" name="Int. J. Mol. Sci.">
        <title>De Novo Assembly and Annotation of 11 Diverse Shrub Willow (Salix) Genomes Reveals Novel Gene Organization in Sex-Linked Regions.</title>
        <authorList>
            <person name="Hyden B."/>
            <person name="Feng K."/>
            <person name="Yates T.B."/>
            <person name="Jawdy S."/>
            <person name="Cereghino C."/>
            <person name="Smart L.B."/>
            <person name="Muchero W."/>
        </authorList>
    </citation>
    <scope>NUCLEOTIDE SEQUENCE [LARGE SCALE GENOMIC DNA]</scope>
    <source>
        <tissue evidence="3">Shoot tip</tissue>
    </source>
</reference>